<protein>
    <submittedName>
        <fullName evidence="1">Uncharacterized protein</fullName>
    </submittedName>
</protein>
<dbReference type="EMBL" id="GBRH01257078">
    <property type="protein sequence ID" value="JAD40817.1"/>
    <property type="molecule type" value="Transcribed_RNA"/>
</dbReference>
<organism evidence="1">
    <name type="scientific">Arundo donax</name>
    <name type="common">Giant reed</name>
    <name type="synonym">Donax arundinaceus</name>
    <dbReference type="NCBI Taxonomy" id="35708"/>
    <lineage>
        <taxon>Eukaryota</taxon>
        <taxon>Viridiplantae</taxon>
        <taxon>Streptophyta</taxon>
        <taxon>Embryophyta</taxon>
        <taxon>Tracheophyta</taxon>
        <taxon>Spermatophyta</taxon>
        <taxon>Magnoliopsida</taxon>
        <taxon>Liliopsida</taxon>
        <taxon>Poales</taxon>
        <taxon>Poaceae</taxon>
        <taxon>PACMAD clade</taxon>
        <taxon>Arundinoideae</taxon>
        <taxon>Arundineae</taxon>
        <taxon>Arundo</taxon>
    </lineage>
</organism>
<accession>A0A0A9A197</accession>
<reference evidence="1" key="1">
    <citation type="submission" date="2014-09" db="EMBL/GenBank/DDBJ databases">
        <authorList>
            <person name="Magalhaes I.L.F."/>
            <person name="Oliveira U."/>
            <person name="Santos F.R."/>
            <person name="Vidigal T.H.D.A."/>
            <person name="Brescovit A.D."/>
            <person name="Santos A.J."/>
        </authorList>
    </citation>
    <scope>NUCLEOTIDE SEQUENCE</scope>
    <source>
        <tissue evidence="1">Shoot tissue taken approximately 20 cm above the soil surface</tissue>
    </source>
</reference>
<proteinExistence type="predicted"/>
<sequence>MRRTSIDHATGSVVQLQLSTIHFGYFPCEPEIQVTSNSP</sequence>
<dbReference type="AlphaFoldDB" id="A0A0A9A197"/>
<evidence type="ECO:0000313" key="1">
    <source>
        <dbReference type="EMBL" id="JAD40817.1"/>
    </source>
</evidence>
<reference evidence="1" key="2">
    <citation type="journal article" date="2015" name="Data Brief">
        <title>Shoot transcriptome of the giant reed, Arundo donax.</title>
        <authorList>
            <person name="Barrero R.A."/>
            <person name="Guerrero F.D."/>
            <person name="Moolhuijzen P."/>
            <person name="Goolsby J.A."/>
            <person name="Tidwell J."/>
            <person name="Bellgard S.E."/>
            <person name="Bellgard M.I."/>
        </authorList>
    </citation>
    <scope>NUCLEOTIDE SEQUENCE</scope>
    <source>
        <tissue evidence="1">Shoot tissue taken approximately 20 cm above the soil surface</tissue>
    </source>
</reference>
<name>A0A0A9A197_ARUDO</name>